<dbReference type="InterPro" id="IPR001557">
    <property type="entry name" value="L-lactate/malate_DH"/>
</dbReference>
<dbReference type="GO" id="GO:0006089">
    <property type="term" value="P:lactate metabolic process"/>
    <property type="evidence" value="ECO:0007669"/>
    <property type="project" value="TreeGrafter"/>
</dbReference>
<evidence type="ECO:0000313" key="9">
    <source>
        <dbReference type="EMBL" id="KGY10674.1"/>
    </source>
</evidence>
<dbReference type="STRING" id="379097.SE23_10775"/>
<dbReference type="InterPro" id="IPR015955">
    <property type="entry name" value="Lactate_DH/Glyco_Ohase_4_C"/>
</dbReference>
<feature type="binding site" evidence="5">
    <location>
        <position position="32"/>
    </location>
    <ligand>
        <name>NAD(+)</name>
        <dbReference type="ChEBI" id="CHEBI:57540"/>
    </ligand>
</feature>
<dbReference type="PANTHER" id="PTHR43128">
    <property type="entry name" value="L-2-HYDROXYCARBOXYLATE DEHYDROGENASE (NAD(P)(+))"/>
    <property type="match status" value="1"/>
</dbReference>
<dbReference type="AlphaFoldDB" id="A0A0A5I4J9"/>
<comment type="caution">
    <text evidence="9">The sequence shown here is derived from an EMBL/GenBank/DDBJ whole genome shotgun (WGS) entry which is preliminary data.</text>
</comment>
<evidence type="ECO:0000256" key="5">
    <source>
        <dbReference type="PIRSR" id="PIRSR000102-3"/>
    </source>
</evidence>
<feature type="active site" description="Proton acceptor" evidence="4">
    <location>
        <position position="175"/>
    </location>
</feature>
<sequence length="318" mass="34278">MKIGVIGAGAVGVGVCNYLLTIGSVSELVLLDKNLERAEGEVFDFRHTAALTFSKNTHLVPTDDYLNLIGADIVVITAGAQIQQGQTRIDLAEVNSRIGVEIAKEVERVAPNAILIVVSNPCDIVAHFIATNTKFPRSKVISSGCVIDTARLMTIVANRVNLDPKNVFGYVLGEHGSNCFTPKSLISIAGQPADYYCDTHHIDRICADELLESVKQAGYEIFKRKQNTTHGIAASVFRIIQAIMINERSVLPVATLLDGQYGIKDAVLSLPTVVGKNGAESVLSHPFTEEEQQTLKQIAQNLDAVVAEVAEKTGLLKS</sequence>
<comment type="similarity">
    <text evidence="6">Belongs to the LDH/MDH superfamily.</text>
</comment>
<dbReference type="InterPro" id="IPR036291">
    <property type="entry name" value="NAD(P)-bd_dom_sf"/>
</dbReference>
<protein>
    <submittedName>
        <fullName evidence="9">Malate dehydrogenase</fullName>
    </submittedName>
</protein>
<dbReference type="EMBL" id="JRWP01000002">
    <property type="protein sequence ID" value="KGY10674.1"/>
    <property type="molecule type" value="Genomic_DNA"/>
</dbReference>
<keyword evidence="3 5" id="KW-0520">NAD</keyword>
<dbReference type="Proteomes" id="UP000030451">
    <property type="component" value="Unassembled WGS sequence"/>
</dbReference>
<dbReference type="GO" id="GO:0004459">
    <property type="term" value="F:L-lactate dehydrogenase (NAD+) activity"/>
    <property type="evidence" value="ECO:0007669"/>
    <property type="project" value="TreeGrafter"/>
</dbReference>
<feature type="binding site" evidence="5">
    <location>
        <position position="95"/>
    </location>
    <ligand>
        <name>NAD(+)</name>
        <dbReference type="ChEBI" id="CHEBI:57540"/>
    </ligand>
</feature>
<comment type="function">
    <text evidence="1">Catalyzes the reversible oxidation of malate to oxaloacetate.</text>
</comment>
<dbReference type="PIRSF" id="PIRSF000102">
    <property type="entry name" value="Lac_mal_DH"/>
    <property type="match status" value="1"/>
</dbReference>
<dbReference type="InterPro" id="IPR022383">
    <property type="entry name" value="Lactate/malate_DH_C"/>
</dbReference>
<dbReference type="Gene3D" id="3.90.110.10">
    <property type="entry name" value="Lactate dehydrogenase/glycoside hydrolase, family 4, C-terminal"/>
    <property type="match status" value="1"/>
</dbReference>
<evidence type="ECO:0000256" key="6">
    <source>
        <dbReference type="RuleBase" id="RU003369"/>
    </source>
</evidence>
<evidence type="ECO:0000259" key="7">
    <source>
        <dbReference type="Pfam" id="PF00056"/>
    </source>
</evidence>
<feature type="binding site" evidence="5">
    <location>
        <begin position="7"/>
        <end position="12"/>
    </location>
    <ligand>
        <name>NAD(+)</name>
        <dbReference type="ChEBI" id="CHEBI:57540"/>
    </ligand>
</feature>
<dbReference type="RefSeq" id="WP_038187033.1">
    <property type="nucleotide sequence ID" value="NZ_JRWP01000002.1"/>
</dbReference>
<name>A0A0A5I4J9_PHOS4</name>
<proteinExistence type="inferred from homology"/>
<evidence type="ECO:0000256" key="3">
    <source>
        <dbReference type="ARBA" id="ARBA00023027"/>
    </source>
</evidence>
<evidence type="ECO:0000256" key="4">
    <source>
        <dbReference type="PIRSR" id="PIRSR000102-1"/>
    </source>
</evidence>
<dbReference type="Pfam" id="PF02866">
    <property type="entry name" value="Ldh_1_C"/>
    <property type="match status" value="1"/>
</dbReference>
<feature type="domain" description="Lactate/malate dehydrogenase N-terminal" evidence="7">
    <location>
        <begin position="1"/>
        <end position="141"/>
    </location>
</feature>
<keyword evidence="2 6" id="KW-0560">Oxidoreductase</keyword>
<dbReference type="InterPro" id="IPR001236">
    <property type="entry name" value="Lactate/malate_DH_N"/>
</dbReference>
<evidence type="ECO:0000256" key="2">
    <source>
        <dbReference type="ARBA" id="ARBA00023002"/>
    </source>
</evidence>
<dbReference type="PRINTS" id="PR00086">
    <property type="entry name" value="LLDHDRGNASE"/>
</dbReference>
<accession>A0A0A5I4J9</accession>
<feature type="domain" description="Lactate/malate dehydrogenase C-terminal" evidence="8">
    <location>
        <begin position="147"/>
        <end position="312"/>
    </location>
</feature>
<dbReference type="Pfam" id="PF00056">
    <property type="entry name" value="Ldh_1_N"/>
    <property type="match status" value="1"/>
</dbReference>
<evidence type="ECO:0000259" key="8">
    <source>
        <dbReference type="Pfam" id="PF02866"/>
    </source>
</evidence>
<dbReference type="OrthoDB" id="9802969at2"/>
<organism evidence="9 10">
    <name type="scientific">Photobacterium sp. (strain ATCC 43367)</name>
    <dbReference type="NCBI Taxonomy" id="379097"/>
    <lineage>
        <taxon>Bacteria</taxon>
        <taxon>Pseudomonadati</taxon>
        <taxon>Pseudomonadota</taxon>
        <taxon>Gammaproteobacteria</taxon>
        <taxon>Vibrionales</taxon>
        <taxon>Vibrionaceae</taxon>
        <taxon>Vibrio</taxon>
        <taxon>Vibrio oreintalis group</taxon>
    </lineage>
</organism>
<evidence type="ECO:0000256" key="1">
    <source>
        <dbReference type="ARBA" id="ARBA00003966"/>
    </source>
</evidence>
<evidence type="ECO:0000313" key="10">
    <source>
        <dbReference type="Proteomes" id="UP000030451"/>
    </source>
</evidence>
<dbReference type="PANTHER" id="PTHR43128:SF16">
    <property type="entry name" value="L-LACTATE DEHYDROGENASE"/>
    <property type="match status" value="1"/>
</dbReference>
<dbReference type="SUPFAM" id="SSF51735">
    <property type="entry name" value="NAD(P)-binding Rossmann-fold domains"/>
    <property type="match status" value="1"/>
</dbReference>
<feature type="binding site" evidence="5">
    <location>
        <begin position="118"/>
        <end position="120"/>
    </location>
    <ligand>
        <name>NAD(+)</name>
        <dbReference type="ChEBI" id="CHEBI:57540"/>
    </ligand>
</feature>
<reference evidence="9 10" key="1">
    <citation type="submission" date="2014-10" db="EMBL/GenBank/DDBJ databases">
        <title>Genome sequencing of Vibrio sinaloensis T08.</title>
        <authorList>
            <person name="Chan K.-G."/>
            <person name="Mohamad N.I."/>
        </authorList>
    </citation>
    <scope>NUCLEOTIDE SEQUENCE [LARGE SCALE GENOMIC DNA]</scope>
    <source>
        <strain evidence="9 10">T08</strain>
    </source>
</reference>
<gene>
    <name evidence="9" type="ORF">NM06_01050</name>
</gene>
<dbReference type="SUPFAM" id="SSF56327">
    <property type="entry name" value="LDH C-terminal domain-like"/>
    <property type="match status" value="1"/>
</dbReference>
<dbReference type="Gene3D" id="3.40.50.720">
    <property type="entry name" value="NAD(P)-binding Rossmann-like Domain"/>
    <property type="match status" value="1"/>
</dbReference>